<reference evidence="2" key="1">
    <citation type="submission" date="2021-03" db="EMBL/GenBank/DDBJ databases">
        <authorList>
            <person name="Bekaert M."/>
        </authorList>
    </citation>
    <scope>NUCLEOTIDE SEQUENCE</scope>
</reference>
<keyword evidence="3" id="KW-1185">Reference proteome</keyword>
<feature type="compositionally biased region" description="Polar residues" evidence="1">
    <location>
        <begin position="1"/>
        <end position="12"/>
    </location>
</feature>
<dbReference type="OrthoDB" id="6142899at2759"/>
<dbReference type="Proteomes" id="UP000683360">
    <property type="component" value="Unassembled WGS sequence"/>
</dbReference>
<evidence type="ECO:0000313" key="3">
    <source>
        <dbReference type="Proteomes" id="UP000683360"/>
    </source>
</evidence>
<gene>
    <name evidence="2" type="ORF">MEDL_40778</name>
</gene>
<proteinExistence type="predicted"/>
<dbReference type="EMBL" id="CAJPWZ010001974">
    <property type="protein sequence ID" value="CAG2227776.1"/>
    <property type="molecule type" value="Genomic_DNA"/>
</dbReference>
<comment type="caution">
    <text evidence="2">The sequence shown here is derived from an EMBL/GenBank/DDBJ whole genome shotgun (WGS) entry which is preliminary data.</text>
</comment>
<name>A0A8S3T7N3_MYTED</name>
<evidence type="ECO:0000256" key="1">
    <source>
        <dbReference type="SAM" id="MobiDB-lite"/>
    </source>
</evidence>
<evidence type="ECO:0000313" key="2">
    <source>
        <dbReference type="EMBL" id="CAG2227776.1"/>
    </source>
</evidence>
<organism evidence="2 3">
    <name type="scientific">Mytilus edulis</name>
    <name type="common">Blue mussel</name>
    <dbReference type="NCBI Taxonomy" id="6550"/>
    <lineage>
        <taxon>Eukaryota</taxon>
        <taxon>Metazoa</taxon>
        <taxon>Spiralia</taxon>
        <taxon>Lophotrochozoa</taxon>
        <taxon>Mollusca</taxon>
        <taxon>Bivalvia</taxon>
        <taxon>Autobranchia</taxon>
        <taxon>Pteriomorphia</taxon>
        <taxon>Mytilida</taxon>
        <taxon>Mytiloidea</taxon>
        <taxon>Mytilidae</taxon>
        <taxon>Mytilinae</taxon>
        <taxon>Mytilus</taxon>
    </lineage>
</organism>
<dbReference type="AlphaFoldDB" id="A0A8S3T7N3"/>
<sequence>MVATSIASNSRTVVPGGRTPENIIMQKTNSASHSLPRTHEAAAKSSVKAYILEDVVSFPVRSKFSPEGKSVKYTVWAIVDNKICQIATFKEKKAPQLNRDEQIKFIKIHYDTTYGYMIRPDTVIGEIQIANGSKRREMNLKYNGRTAKLTAWNGLADTVGGCHLQAGKIYRIKSVVPTNDFHDCRCYNASPSTTFELLEDREEDTGIIDGIVESVSFESNIIEVEDEYYNIPKNMLMAVFPSGQFVHNTNIRAKRRREEVIEM</sequence>
<accession>A0A8S3T7N3</accession>
<protein>
    <submittedName>
        <fullName evidence="2">Uncharacterized protein</fullName>
    </submittedName>
</protein>
<feature type="region of interest" description="Disordered" evidence="1">
    <location>
        <begin position="1"/>
        <end position="20"/>
    </location>
</feature>